<dbReference type="Pfam" id="PF01590">
    <property type="entry name" value="GAF"/>
    <property type="match status" value="1"/>
</dbReference>
<evidence type="ECO:0000259" key="1">
    <source>
        <dbReference type="PROSITE" id="PS50046"/>
    </source>
</evidence>
<dbReference type="EMBL" id="JACJSI010000564">
    <property type="protein sequence ID" value="MBD2536822.1"/>
    <property type="molecule type" value="Genomic_DNA"/>
</dbReference>
<name>A0ABR8E502_9NOSO</name>
<dbReference type="Proteomes" id="UP000623440">
    <property type="component" value="Unassembled WGS sequence"/>
</dbReference>
<dbReference type="InterPro" id="IPR029016">
    <property type="entry name" value="GAF-like_dom_sf"/>
</dbReference>
<protein>
    <submittedName>
        <fullName evidence="2">GAF domain-containing protein</fullName>
    </submittedName>
</protein>
<dbReference type="InterPro" id="IPR016132">
    <property type="entry name" value="Phyto_chromo_attachment"/>
</dbReference>
<dbReference type="RefSeq" id="WP_190947480.1">
    <property type="nucleotide sequence ID" value="NZ_JACJSI010000564.1"/>
</dbReference>
<accession>A0ABR8E502</accession>
<proteinExistence type="predicted"/>
<evidence type="ECO:0000313" key="2">
    <source>
        <dbReference type="EMBL" id="MBD2536822.1"/>
    </source>
</evidence>
<reference evidence="2 3" key="1">
    <citation type="journal article" date="2020" name="ISME J.">
        <title>Comparative genomics reveals insights into cyanobacterial evolution and habitat adaptation.</title>
        <authorList>
            <person name="Chen M.Y."/>
            <person name="Teng W.K."/>
            <person name="Zhao L."/>
            <person name="Hu C.X."/>
            <person name="Zhou Y.K."/>
            <person name="Han B.P."/>
            <person name="Song L.R."/>
            <person name="Shu W.S."/>
        </authorList>
    </citation>
    <scope>NUCLEOTIDE SEQUENCE [LARGE SCALE GENOMIC DNA]</scope>
    <source>
        <strain evidence="2 3">FACHB-838</strain>
    </source>
</reference>
<gene>
    <name evidence="2" type="ORF">H6G97_49385</name>
</gene>
<organism evidence="2 3">
    <name type="scientific">Nostoc flagelliforme FACHB-838</name>
    <dbReference type="NCBI Taxonomy" id="2692904"/>
    <lineage>
        <taxon>Bacteria</taxon>
        <taxon>Bacillati</taxon>
        <taxon>Cyanobacteriota</taxon>
        <taxon>Cyanophyceae</taxon>
        <taxon>Nostocales</taxon>
        <taxon>Nostocaceae</taxon>
        <taxon>Nostoc</taxon>
    </lineage>
</organism>
<evidence type="ECO:0000313" key="3">
    <source>
        <dbReference type="Proteomes" id="UP000623440"/>
    </source>
</evidence>
<comment type="caution">
    <text evidence="2">The sequence shown here is derived from an EMBL/GenBank/DDBJ whole genome shotgun (WGS) entry which is preliminary data.</text>
</comment>
<sequence>MIMASQNQGLDSQRIIAITVEKIRQSLDLEYIFHTTTQEIRQLLNSDRVILYRFNPDWSGKVVSESLAQGWLPLIGQQTHQPLVENISECRMDNKKIQYNG</sequence>
<dbReference type="InterPro" id="IPR003018">
    <property type="entry name" value="GAF"/>
</dbReference>
<dbReference type="Gene3D" id="3.30.450.40">
    <property type="match status" value="1"/>
</dbReference>
<dbReference type="PROSITE" id="PS50046">
    <property type="entry name" value="PHYTOCHROME_2"/>
    <property type="match status" value="1"/>
</dbReference>
<feature type="domain" description="Phytochrome chromophore attachment site" evidence="1">
    <location>
        <begin position="28"/>
        <end position="76"/>
    </location>
</feature>
<dbReference type="SUPFAM" id="SSF55781">
    <property type="entry name" value="GAF domain-like"/>
    <property type="match status" value="1"/>
</dbReference>
<keyword evidence="3" id="KW-1185">Reference proteome</keyword>